<accession>A0A6N3SS90</accession>
<dbReference type="InterPro" id="IPR036844">
    <property type="entry name" value="Hint_dom_sf"/>
</dbReference>
<sequence>MSFLASTLIQTAHGDVAVEDIRLGDSLMTWDWKIRSKRVSSVTWAGRKHMRANTALPDAEAGYPVRILKDALADGVPYKDLLVTPDHHLFFEDRFIPVRMLVNGRSIFYDYSLVAYDYFHVEAEKHSVIWSDGALNESYLDTGDRNSFRQEGKVVRLGQPSKDTSWNADTTADRGVARRAADGFSIV</sequence>
<dbReference type="Gene3D" id="2.170.16.10">
    <property type="entry name" value="Hedgehog/Intein (Hint) domain"/>
    <property type="match status" value="1"/>
</dbReference>
<dbReference type="SUPFAM" id="SSF51294">
    <property type="entry name" value="Hedgehog/intein (Hint) domain"/>
    <property type="match status" value="1"/>
</dbReference>
<evidence type="ECO:0000259" key="1">
    <source>
        <dbReference type="Pfam" id="PF13403"/>
    </source>
</evidence>
<reference evidence="3 5" key="2">
    <citation type="submission" date="2019-07" db="EMBL/GenBank/DDBJ databases">
        <title>Whole genome shotgun sequence of Acetobacter cibinongensis NBRC 16605.</title>
        <authorList>
            <person name="Hosoyama A."/>
            <person name="Uohara A."/>
            <person name="Ohji S."/>
            <person name="Ichikawa N."/>
        </authorList>
    </citation>
    <scope>NUCLEOTIDE SEQUENCE [LARGE SCALE GENOMIC DNA]</scope>
    <source>
        <strain evidence="3 5">NBRC 16605</strain>
    </source>
</reference>
<dbReference type="EMBL" id="BJVU01000008">
    <property type="protein sequence ID" value="GEL59339.1"/>
    <property type="molecule type" value="Genomic_DNA"/>
</dbReference>
<dbReference type="InterPro" id="IPR028992">
    <property type="entry name" value="Hedgehog/Intein_dom"/>
</dbReference>
<dbReference type="Proteomes" id="UP000032671">
    <property type="component" value="Unassembled WGS sequence"/>
</dbReference>
<keyword evidence="5" id="KW-1185">Reference proteome</keyword>
<gene>
    <name evidence="2" type="ORF">Abci_007_219</name>
    <name evidence="3" type="ORF">ACI01nite_19410</name>
</gene>
<organism evidence="2 4">
    <name type="scientific">Acetobacter cibinongensis</name>
    <dbReference type="NCBI Taxonomy" id="146475"/>
    <lineage>
        <taxon>Bacteria</taxon>
        <taxon>Pseudomonadati</taxon>
        <taxon>Pseudomonadota</taxon>
        <taxon>Alphaproteobacteria</taxon>
        <taxon>Acetobacterales</taxon>
        <taxon>Acetobacteraceae</taxon>
        <taxon>Acetobacter</taxon>
    </lineage>
</organism>
<name>A0A0D6N2S2_9PROT</name>
<dbReference type="Pfam" id="PF13403">
    <property type="entry name" value="Hint_2"/>
    <property type="match status" value="1"/>
</dbReference>
<dbReference type="Proteomes" id="UP000321891">
    <property type="component" value="Unassembled WGS sequence"/>
</dbReference>
<feature type="domain" description="Hedgehog/Intein (Hint)" evidence="1">
    <location>
        <begin position="2"/>
        <end position="142"/>
    </location>
</feature>
<accession>A0A0D6N2S2</accession>
<dbReference type="STRING" id="1231339.Abci_007_219"/>
<evidence type="ECO:0000313" key="4">
    <source>
        <dbReference type="Proteomes" id="UP000032671"/>
    </source>
</evidence>
<dbReference type="AlphaFoldDB" id="A0A0D6N2S2"/>
<reference evidence="2 4" key="1">
    <citation type="submission" date="2012-11" db="EMBL/GenBank/DDBJ databases">
        <title>Whole genome sequence of Acetobacter cibinongensis 4H-1.</title>
        <authorList>
            <person name="Azuma Y."/>
            <person name="Higashiura N."/>
            <person name="Hirakawa H."/>
            <person name="Matsushita K."/>
        </authorList>
    </citation>
    <scope>NUCLEOTIDE SEQUENCE [LARGE SCALE GENOMIC DNA]</scope>
    <source>
        <strain evidence="2 4">4H-1</strain>
    </source>
</reference>
<evidence type="ECO:0000313" key="2">
    <source>
        <dbReference type="EMBL" id="GAN59816.1"/>
    </source>
</evidence>
<comment type="caution">
    <text evidence="2">The sequence shown here is derived from an EMBL/GenBank/DDBJ whole genome shotgun (WGS) entry which is preliminary data.</text>
</comment>
<dbReference type="EMBL" id="BAMV01000007">
    <property type="protein sequence ID" value="GAN59816.1"/>
    <property type="molecule type" value="Genomic_DNA"/>
</dbReference>
<protein>
    <submittedName>
        <fullName evidence="2">Outer membrane protein</fullName>
    </submittedName>
</protein>
<dbReference type="RefSeq" id="WP_048837862.1">
    <property type="nucleotide sequence ID" value="NZ_BAMV01000007.1"/>
</dbReference>
<evidence type="ECO:0000313" key="5">
    <source>
        <dbReference type="Proteomes" id="UP000321891"/>
    </source>
</evidence>
<evidence type="ECO:0000313" key="3">
    <source>
        <dbReference type="EMBL" id="GEL59339.1"/>
    </source>
</evidence>
<proteinExistence type="predicted"/>